<feature type="transmembrane region" description="Helical" evidence="8">
    <location>
        <begin position="15"/>
        <end position="40"/>
    </location>
</feature>
<feature type="transmembrane region" description="Helical" evidence="8">
    <location>
        <begin position="284"/>
        <end position="305"/>
    </location>
</feature>
<keyword evidence="4" id="KW-0297">G-protein coupled receptor</keyword>
<evidence type="ECO:0000313" key="10">
    <source>
        <dbReference type="EMBL" id="RNA32072.1"/>
    </source>
</evidence>
<dbReference type="SUPFAM" id="SSF81321">
    <property type="entry name" value="Family A G protein-coupled receptor-like"/>
    <property type="match status" value="1"/>
</dbReference>
<evidence type="ECO:0000256" key="2">
    <source>
        <dbReference type="ARBA" id="ARBA00022692"/>
    </source>
</evidence>
<dbReference type="Proteomes" id="UP000276133">
    <property type="component" value="Unassembled WGS sequence"/>
</dbReference>
<evidence type="ECO:0000256" key="6">
    <source>
        <dbReference type="ARBA" id="ARBA00023170"/>
    </source>
</evidence>
<evidence type="ECO:0000313" key="11">
    <source>
        <dbReference type="Proteomes" id="UP000276133"/>
    </source>
</evidence>
<evidence type="ECO:0000256" key="7">
    <source>
        <dbReference type="ARBA" id="ARBA00023224"/>
    </source>
</evidence>
<dbReference type="GO" id="GO:0004930">
    <property type="term" value="F:G protein-coupled receptor activity"/>
    <property type="evidence" value="ECO:0007669"/>
    <property type="project" value="UniProtKB-KW"/>
</dbReference>
<dbReference type="PANTHER" id="PTHR24243:SF230">
    <property type="entry name" value="G-PROTEIN COUPLED RECEPTORS FAMILY 1 PROFILE DOMAIN-CONTAINING PROTEIN"/>
    <property type="match status" value="1"/>
</dbReference>
<dbReference type="STRING" id="10195.A0A3M7S8I7"/>
<evidence type="ECO:0000256" key="8">
    <source>
        <dbReference type="SAM" id="Phobius"/>
    </source>
</evidence>
<evidence type="ECO:0000256" key="3">
    <source>
        <dbReference type="ARBA" id="ARBA00022989"/>
    </source>
</evidence>
<dbReference type="Gene3D" id="1.20.1070.10">
    <property type="entry name" value="Rhodopsin 7-helix transmembrane proteins"/>
    <property type="match status" value="1"/>
</dbReference>
<dbReference type="OrthoDB" id="9990906at2759"/>
<feature type="transmembrane region" description="Helical" evidence="8">
    <location>
        <begin position="61"/>
        <end position="80"/>
    </location>
</feature>
<evidence type="ECO:0000256" key="4">
    <source>
        <dbReference type="ARBA" id="ARBA00023040"/>
    </source>
</evidence>
<evidence type="ECO:0000256" key="5">
    <source>
        <dbReference type="ARBA" id="ARBA00023136"/>
    </source>
</evidence>
<dbReference type="PANTHER" id="PTHR24243">
    <property type="entry name" value="G-PROTEIN COUPLED RECEPTOR"/>
    <property type="match status" value="1"/>
</dbReference>
<dbReference type="Pfam" id="PF00001">
    <property type="entry name" value="7tm_1"/>
    <property type="match status" value="1"/>
</dbReference>
<feature type="transmembrane region" description="Helical" evidence="8">
    <location>
        <begin position="199"/>
        <end position="229"/>
    </location>
</feature>
<keyword evidence="11" id="KW-1185">Reference proteome</keyword>
<accession>A0A3M7S8I7</accession>
<sequence length="372" mass="43217">MGKFDKEFIETCEKINFIVCLVIIIGGLIGNLTIVLVLKCELKDKKNFAIEKRSTFISSSILYILTLAISDSIFLCTHLIEDILPSISNQVFLLQLVNRSNLFCKLIIYFRNSTRIISSYLIAFYACERFMVIHFAAKRALFQNKKFTIGSIVLLALISHVLTSYSLFINGIRHVEQHEMGAQKFECDVLEKYKNIYDYIIFVYTLVGIMVPIFLVVFFNLFIVKILLVRKRKSLNMDRGGIVQLMPKSQSKMVHIELKNRAEMSLKSQAKCYMTKKNLYSEKVATVVLILFSVCFVVLNLPYILTWSLFYVPFKQGLLPQNDIYFRYSFVLLTETLHLTNFSINVLLYSVANKRFRQRVAKILKRSKKTKR</sequence>
<dbReference type="AlphaFoldDB" id="A0A3M7S8I7"/>
<proteinExistence type="predicted"/>
<feature type="transmembrane region" description="Helical" evidence="8">
    <location>
        <begin position="325"/>
        <end position="349"/>
    </location>
</feature>
<keyword evidence="2 8" id="KW-0812">Transmembrane</keyword>
<protein>
    <submittedName>
        <fullName evidence="10">Thyrotropin-releasing hormone receptor-like</fullName>
    </submittedName>
</protein>
<name>A0A3M7S8I7_BRAPC</name>
<keyword evidence="7" id="KW-0807">Transducer</keyword>
<evidence type="ECO:0000259" key="9">
    <source>
        <dbReference type="PROSITE" id="PS50262"/>
    </source>
</evidence>
<keyword evidence="3 8" id="KW-1133">Transmembrane helix</keyword>
<dbReference type="InterPro" id="IPR017452">
    <property type="entry name" value="GPCR_Rhodpsn_7TM"/>
</dbReference>
<evidence type="ECO:0000256" key="1">
    <source>
        <dbReference type="ARBA" id="ARBA00004141"/>
    </source>
</evidence>
<dbReference type="EMBL" id="REGN01001855">
    <property type="protein sequence ID" value="RNA32072.1"/>
    <property type="molecule type" value="Genomic_DNA"/>
</dbReference>
<dbReference type="InterPro" id="IPR000276">
    <property type="entry name" value="GPCR_Rhodpsn"/>
</dbReference>
<reference evidence="10 11" key="1">
    <citation type="journal article" date="2018" name="Sci. Rep.">
        <title>Genomic signatures of local adaptation to the degree of environmental predictability in rotifers.</title>
        <authorList>
            <person name="Franch-Gras L."/>
            <person name="Hahn C."/>
            <person name="Garcia-Roger E.M."/>
            <person name="Carmona M.J."/>
            <person name="Serra M."/>
            <person name="Gomez A."/>
        </authorList>
    </citation>
    <scope>NUCLEOTIDE SEQUENCE [LARGE SCALE GENOMIC DNA]</scope>
    <source>
        <strain evidence="10">HYR1</strain>
    </source>
</reference>
<dbReference type="GO" id="GO:0005886">
    <property type="term" value="C:plasma membrane"/>
    <property type="evidence" value="ECO:0007669"/>
    <property type="project" value="TreeGrafter"/>
</dbReference>
<keyword evidence="5 8" id="KW-0472">Membrane</keyword>
<feature type="domain" description="G-protein coupled receptors family 1 profile" evidence="9">
    <location>
        <begin position="30"/>
        <end position="349"/>
    </location>
</feature>
<dbReference type="PRINTS" id="PR00237">
    <property type="entry name" value="GPCRRHODOPSN"/>
</dbReference>
<keyword evidence="6 10" id="KW-0675">Receptor</keyword>
<gene>
    <name evidence="10" type="ORF">BpHYR1_011164</name>
</gene>
<comment type="caution">
    <text evidence="10">The sequence shown here is derived from an EMBL/GenBank/DDBJ whole genome shotgun (WGS) entry which is preliminary data.</text>
</comment>
<feature type="transmembrane region" description="Helical" evidence="8">
    <location>
        <begin position="149"/>
        <end position="168"/>
    </location>
</feature>
<dbReference type="PROSITE" id="PS50262">
    <property type="entry name" value="G_PROTEIN_RECEP_F1_2"/>
    <property type="match status" value="1"/>
</dbReference>
<organism evidence="10 11">
    <name type="scientific">Brachionus plicatilis</name>
    <name type="common">Marine rotifer</name>
    <name type="synonym">Brachionus muelleri</name>
    <dbReference type="NCBI Taxonomy" id="10195"/>
    <lineage>
        <taxon>Eukaryota</taxon>
        <taxon>Metazoa</taxon>
        <taxon>Spiralia</taxon>
        <taxon>Gnathifera</taxon>
        <taxon>Rotifera</taxon>
        <taxon>Eurotatoria</taxon>
        <taxon>Monogononta</taxon>
        <taxon>Pseudotrocha</taxon>
        <taxon>Ploima</taxon>
        <taxon>Brachionidae</taxon>
        <taxon>Brachionus</taxon>
    </lineage>
</organism>
<comment type="subcellular location">
    <subcellularLocation>
        <location evidence="1">Membrane</location>
        <topology evidence="1">Multi-pass membrane protein</topology>
    </subcellularLocation>
</comment>